<dbReference type="STRING" id="1071382.H2APJ4"/>
<feature type="region of interest" description="Disordered" evidence="1">
    <location>
        <begin position="405"/>
        <end position="427"/>
    </location>
</feature>
<sequence length="791" mass="82451">MISINKLLIGASAFIGYTFAAYTNTSSSITTNNATFSSIKLVDSYTNDVNCSDPSHWFLIEAQVSVPQGNSSDIYMSVPDAFTSFPSESFDLLYNSAVVGTVYNNNSNIFTVSVNDNVEEAGIASFNFLAKLTSDAKELITSPKDITYEFNVSSGNVFDSTISYIAKDIESVSTNGGIFSENNTAWFTADVPLSMVAESFAFEAESNNGDYEFNTELTTFEIVTAMDAFNNPTKFSTLTAVDDGSSSAKISCSISTQISGGQYIRITYYSDVLSESSITNLATFSYTNAGSTLQKRGTLISEVSQLFSESEANIEDVSSVTTTVESSSSSIISSSSIGSAISTSRISSLSQSSIISSVSSVPTSTSKISVQSVSSVNKNTTSSSQAQTSILSTKVSTNESYYQTVTSSDTSPAQATATNSQSSLSSNNENEIYVNGTLESYTIITTTEGAIITEIGEYVAVGTLSSSAPVTTTPSTSNAAAIFSSETIMGEIESTLTIGADVTTYDSLLGGSVIKTATNGNQSGNEVTRVSSGAVETTISLGADVSIYDSLLGGSTIKTATSDNQSGNEVTQVSSGAVETTISFGADVTTYDYLLGGSPLNTAFTSNATSVITEVGEATVTSTAQVVTYTSNLGGSVISSPRDSYGTTITGANKATVTEDARVTAYASLLGFSSINSDPESRIETHLSNATVSYAAQVTSYTEFLGGSAIATSIQQENTTTINGHFTEAATKTATFNLITSSSSLVTSSIKLSSTSSSVHTTGTIQLYEASADKLKAGVSVVFVGLLTLLF</sequence>
<reference evidence="2 3" key="1">
    <citation type="journal article" date="2011" name="Proc. Natl. Acad. Sci. U.S.A.">
        <title>Evolutionary erosion of yeast sex chromosomes by mating-type switching accidents.</title>
        <authorList>
            <person name="Gordon J.L."/>
            <person name="Armisen D."/>
            <person name="Proux-Wera E."/>
            <person name="Oheigeartaigh S.S."/>
            <person name="Byrne K.P."/>
            <person name="Wolfe K.H."/>
        </authorList>
    </citation>
    <scope>NUCLEOTIDE SEQUENCE [LARGE SCALE GENOMIC DNA]</scope>
    <source>
        <strain evidence="3">ATCC 22294 / BCRC 22015 / CBS 2517 / CECT 1963 / NBRC 1671 / NRRL Y-8276</strain>
    </source>
</reference>
<dbReference type="eggNOG" id="ENOG502RXY0">
    <property type="taxonomic scope" value="Eukaryota"/>
</dbReference>
<name>H2APJ4_KAZAF</name>
<keyword evidence="3" id="KW-1185">Reference proteome</keyword>
<dbReference type="RefSeq" id="XP_003955429.1">
    <property type="nucleotide sequence ID" value="XM_003955380.1"/>
</dbReference>
<dbReference type="GeneID" id="13886372"/>
<proteinExistence type="predicted"/>
<feature type="compositionally biased region" description="Low complexity" evidence="1">
    <location>
        <begin position="410"/>
        <end position="427"/>
    </location>
</feature>
<dbReference type="KEGG" id="kaf:KAFR_0A08600"/>
<dbReference type="InParanoid" id="H2APJ4"/>
<protein>
    <submittedName>
        <fullName evidence="2">Uncharacterized protein</fullName>
    </submittedName>
</protein>
<dbReference type="OrthoDB" id="4060030at2759"/>
<accession>H2APJ4</accession>
<dbReference type="EMBL" id="HE650821">
    <property type="protein sequence ID" value="CCF56294.1"/>
    <property type="molecule type" value="Genomic_DNA"/>
</dbReference>
<dbReference type="Proteomes" id="UP000005220">
    <property type="component" value="Chromosome 1"/>
</dbReference>
<evidence type="ECO:0000256" key="1">
    <source>
        <dbReference type="SAM" id="MobiDB-lite"/>
    </source>
</evidence>
<dbReference type="HOGENOM" id="CLU_354898_0_0_1"/>
<evidence type="ECO:0000313" key="3">
    <source>
        <dbReference type="Proteomes" id="UP000005220"/>
    </source>
</evidence>
<gene>
    <name evidence="2" type="primary">KAFR0A08600</name>
    <name evidence="2" type="ORF">KAFR_0A08600</name>
</gene>
<organism evidence="2 3">
    <name type="scientific">Kazachstania africana (strain ATCC 22294 / BCRC 22015 / CBS 2517 / CECT 1963 / NBRC 1671 / NRRL Y-8276)</name>
    <name type="common">Yeast</name>
    <name type="synonym">Kluyveromyces africanus</name>
    <dbReference type="NCBI Taxonomy" id="1071382"/>
    <lineage>
        <taxon>Eukaryota</taxon>
        <taxon>Fungi</taxon>
        <taxon>Dikarya</taxon>
        <taxon>Ascomycota</taxon>
        <taxon>Saccharomycotina</taxon>
        <taxon>Saccharomycetes</taxon>
        <taxon>Saccharomycetales</taxon>
        <taxon>Saccharomycetaceae</taxon>
        <taxon>Kazachstania</taxon>
    </lineage>
</organism>
<dbReference type="AlphaFoldDB" id="H2APJ4"/>
<evidence type="ECO:0000313" key="2">
    <source>
        <dbReference type="EMBL" id="CCF56294.1"/>
    </source>
</evidence>